<accession>A0A8B6DP22</accession>
<gene>
    <name evidence="5" type="ORF">MGAL_10B006830</name>
</gene>
<evidence type="ECO:0000259" key="4">
    <source>
        <dbReference type="Pfam" id="PF24605"/>
    </source>
</evidence>
<keyword evidence="6" id="KW-1185">Reference proteome</keyword>
<evidence type="ECO:0008006" key="7">
    <source>
        <dbReference type="Google" id="ProtNLM"/>
    </source>
</evidence>
<dbReference type="InterPro" id="IPR055400">
    <property type="entry name" value="CEMIP_X"/>
</dbReference>
<dbReference type="PANTHER" id="PTHR10656">
    <property type="entry name" value="CELL FATE DETERMINING PROTEIN MAB21-RELATED"/>
    <property type="match status" value="1"/>
</dbReference>
<dbReference type="PANTHER" id="PTHR10656:SF69">
    <property type="entry name" value="MAB-21-LIKE HHH_H2TH-LIKE DOMAIN-CONTAINING PROTEIN"/>
    <property type="match status" value="1"/>
</dbReference>
<protein>
    <recommendedName>
        <fullName evidence="7">Mab-21-like HhH/H2TH-like domain-containing protein</fullName>
    </recommendedName>
</protein>
<evidence type="ECO:0000259" key="2">
    <source>
        <dbReference type="Pfam" id="PF03281"/>
    </source>
</evidence>
<dbReference type="InterPro" id="IPR046903">
    <property type="entry name" value="Mab-21-like_nuc_Trfase"/>
</dbReference>
<dbReference type="OrthoDB" id="6112914at2759"/>
<dbReference type="Proteomes" id="UP000596742">
    <property type="component" value="Unassembled WGS sequence"/>
</dbReference>
<dbReference type="Pfam" id="PF24605">
    <property type="entry name" value="CEMIP_X"/>
    <property type="match status" value="1"/>
</dbReference>
<proteinExistence type="inferred from homology"/>
<dbReference type="Pfam" id="PF20266">
    <property type="entry name" value="Mab-21_C"/>
    <property type="match status" value="1"/>
</dbReference>
<dbReference type="InterPro" id="IPR046906">
    <property type="entry name" value="Mab-21_HhH/H2TH-like"/>
</dbReference>
<dbReference type="Gene3D" id="1.10.1410.40">
    <property type="match status" value="1"/>
</dbReference>
<dbReference type="AlphaFoldDB" id="A0A8B6DP22"/>
<evidence type="ECO:0000313" key="6">
    <source>
        <dbReference type="Proteomes" id="UP000596742"/>
    </source>
</evidence>
<evidence type="ECO:0000259" key="3">
    <source>
        <dbReference type="Pfam" id="PF20266"/>
    </source>
</evidence>
<evidence type="ECO:0000256" key="1">
    <source>
        <dbReference type="ARBA" id="ARBA00008307"/>
    </source>
</evidence>
<feature type="domain" description="CEMIP" evidence="4">
    <location>
        <begin position="273"/>
        <end position="397"/>
    </location>
</feature>
<organism evidence="5 6">
    <name type="scientific">Mytilus galloprovincialis</name>
    <name type="common">Mediterranean mussel</name>
    <dbReference type="NCBI Taxonomy" id="29158"/>
    <lineage>
        <taxon>Eukaryota</taxon>
        <taxon>Metazoa</taxon>
        <taxon>Spiralia</taxon>
        <taxon>Lophotrochozoa</taxon>
        <taxon>Mollusca</taxon>
        <taxon>Bivalvia</taxon>
        <taxon>Autobranchia</taxon>
        <taxon>Pteriomorphia</taxon>
        <taxon>Mytilida</taxon>
        <taxon>Mytiloidea</taxon>
        <taxon>Mytilidae</taxon>
        <taxon>Mytilinae</taxon>
        <taxon>Mytilus</taxon>
    </lineage>
</organism>
<feature type="domain" description="Mab-21-like HhH/H2TH-like" evidence="3">
    <location>
        <begin position="649"/>
        <end position="733"/>
    </location>
</feature>
<comment type="caution">
    <text evidence="5">The sequence shown here is derived from an EMBL/GenBank/DDBJ whole genome shotgun (WGS) entry which is preliminary data.</text>
</comment>
<sequence>MASLKNVLSGNGGVYRWVTLGPPPPNIIKERPTPANRWGTNNWSIGLENVVSVNDGVYRWVTLGTPPPHIIEGRPTPANRWSTNNWSIGNTSVFVGHSPWMGSFNPRKGIALRRGPINVTDVFLDGFADNEYYQMVAISWDKMQGQSPFHSIANAQFGFSDPSEENRVKSILQDETTRTGDDIRTFRDMDNSMIGPDVSDDSVVTVLSPEAFHMTEACKIRSNWNFGYCKHAYGKLAIKYPSENVLTMTRDDDYETARVDADSPGDASFLVITGESYSYSVYFEEEVPNEFGILMVGLSKSQSVRLGVCIPSGATFRVFGGMVKWAAVDSLSDVDANGDFFYDSNTGYLSMFLSDSREFEPEVGECVGEGEMCKRVKIEIESGDLSQTDCLSAAHEKLNLSSNSCSYKMHNQPELKAVSVRLYKYLCDEIVGSEKVVRYKRLYCKLHDDLLNDSDSEFISSGSTAEGLTLPGSDIDIMLLQTFCEVYEEQPIDKEDVIILDTENALPGFALLKVAEEEFPITHNFDGTLIACLAKSDIFGQCVQEDDDDELFEIHGPSLSLRLLHDIDLVTCFKCHSWPKVAHKWLFRHRPSGWPSNNIISNIVSQGVLLVPVGSKSSNSEGNPFEWRFSFSLSEKLLVHSFNHTQLLCYSLLKIFLKEVVSIDNIFNNRLCSYYMKTVLFWILEEDEKLKWIPENLVYCFLLCIKRLHHWIVYGYIPNYFIPEHNMVEGKLSQDILSCLALYLENTIMHGNWKVIFSAPSLRNFHNTQMSICRTIQRLDAFNEAILSLRPFSSLAFDISDIYTGDTLCESILYRMLRKHLPNSARKMLVVIFLKGNKIRLTSINVLNGKNKCSYLRYKECLSRILINTFYDDAFGWLLLGAYFNSTQEYHKMYQILLFASNELSLDKHRFSGASHVDKRGLWFENYQFLNADFPDIHSLGTNQSLPLFFFLIFLYSRKRGSSLATQSALKLLEQAVNEKSDTLIHWICIKSSYDLLLKAFELSNDKERGMKRELEEIKAITSSDKFDVFIKWVKDEEKIKLSLQIV</sequence>
<dbReference type="SMART" id="SM01265">
    <property type="entry name" value="Mab-21"/>
    <property type="match status" value="1"/>
</dbReference>
<name>A0A8B6DP22_MYTGA</name>
<dbReference type="EMBL" id="UYJE01003755">
    <property type="protein sequence ID" value="VDI22163.1"/>
    <property type="molecule type" value="Genomic_DNA"/>
</dbReference>
<evidence type="ECO:0000313" key="5">
    <source>
        <dbReference type="EMBL" id="VDI22163.1"/>
    </source>
</evidence>
<dbReference type="InterPro" id="IPR024810">
    <property type="entry name" value="MAB21L/cGLR"/>
</dbReference>
<reference evidence="5" key="1">
    <citation type="submission" date="2018-11" db="EMBL/GenBank/DDBJ databases">
        <authorList>
            <person name="Alioto T."/>
            <person name="Alioto T."/>
        </authorList>
    </citation>
    <scope>NUCLEOTIDE SEQUENCE</scope>
</reference>
<comment type="similarity">
    <text evidence="1">Belongs to the mab-21 family.</text>
</comment>
<feature type="domain" description="Mab-21-like nucleotidyltransferase" evidence="2">
    <location>
        <begin position="566"/>
        <end position="640"/>
    </location>
</feature>
<dbReference type="Pfam" id="PF03281">
    <property type="entry name" value="Mab-21"/>
    <property type="match status" value="1"/>
</dbReference>